<dbReference type="PANTHER" id="PTHR23021:SF11">
    <property type="entry name" value="SERPENTINE RECEPTOR, CLASS T"/>
    <property type="match status" value="1"/>
</dbReference>
<organism evidence="2 3">
    <name type="scientific">Pristionchus mayeri</name>
    <dbReference type="NCBI Taxonomy" id="1317129"/>
    <lineage>
        <taxon>Eukaryota</taxon>
        <taxon>Metazoa</taxon>
        <taxon>Ecdysozoa</taxon>
        <taxon>Nematoda</taxon>
        <taxon>Chromadorea</taxon>
        <taxon>Rhabditida</taxon>
        <taxon>Rhabditina</taxon>
        <taxon>Diplogasteromorpha</taxon>
        <taxon>Diplogasteroidea</taxon>
        <taxon>Neodiplogasteridae</taxon>
        <taxon>Pristionchus</taxon>
    </lineage>
</organism>
<dbReference type="SUPFAM" id="SSF81321">
    <property type="entry name" value="Family A G protein-coupled receptor-like"/>
    <property type="match status" value="1"/>
</dbReference>
<feature type="transmembrane region" description="Helical" evidence="1">
    <location>
        <begin position="260"/>
        <end position="280"/>
    </location>
</feature>
<keyword evidence="1" id="KW-0812">Transmembrane</keyword>
<proteinExistence type="predicted"/>
<evidence type="ECO:0000256" key="1">
    <source>
        <dbReference type="SAM" id="Phobius"/>
    </source>
</evidence>
<dbReference type="AlphaFoldDB" id="A0AAN5HYC7"/>
<accession>A0AAN5HYC7</accession>
<feature type="transmembrane region" description="Helical" evidence="1">
    <location>
        <begin position="204"/>
        <end position="223"/>
    </location>
</feature>
<evidence type="ECO:0000313" key="2">
    <source>
        <dbReference type="EMBL" id="GMR45462.1"/>
    </source>
</evidence>
<dbReference type="InterPro" id="IPR019425">
    <property type="entry name" value="7TM_GPCR_serpentine_rcpt_Srt"/>
</dbReference>
<evidence type="ECO:0000313" key="3">
    <source>
        <dbReference type="Proteomes" id="UP001328107"/>
    </source>
</evidence>
<feature type="transmembrane region" description="Helical" evidence="1">
    <location>
        <begin position="105"/>
        <end position="129"/>
    </location>
</feature>
<keyword evidence="1" id="KW-1133">Transmembrane helix</keyword>
<dbReference type="EMBL" id="BTRK01000004">
    <property type="protein sequence ID" value="GMR45462.1"/>
    <property type="molecule type" value="Genomic_DNA"/>
</dbReference>
<protein>
    <recommendedName>
        <fullName evidence="4">G protein-coupled receptor</fullName>
    </recommendedName>
</protein>
<dbReference type="Pfam" id="PF10321">
    <property type="entry name" value="7TM_GPCR_Srt"/>
    <property type="match status" value="1"/>
</dbReference>
<name>A0AAN5HYC7_9BILA</name>
<keyword evidence="3" id="KW-1185">Reference proteome</keyword>
<gene>
    <name evidence="2" type="ORF">PMAYCL1PPCAC_15657</name>
</gene>
<feature type="transmembrane region" description="Helical" evidence="1">
    <location>
        <begin position="230"/>
        <end position="248"/>
    </location>
</feature>
<feature type="non-terminal residue" evidence="2">
    <location>
        <position position="301"/>
    </location>
</feature>
<feature type="transmembrane region" description="Helical" evidence="1">
    <location>
        <begin position="37"/>
        <end position="61"/>
    </location>
</feature>
<feature type="transmembrane region" description="Helical" evidence="1">
    <location>
        <begin position="73"/>
        <end position="99"/>
    </location>
</feature>
<evidence type="ECO:0008006" key="4">
    <source>
        <dbReference type="Google" id="ProtNLM"/>
    </source>
</evidence>
<dbReference type="PANTHER" id="PTHR23021">
    <property type="entry name" value="SERPENTINE RECEPTOR, CLASS T"/>
    <property type="match status" value="1"/>
</dbReference>
<dbReference type="Gene3D" id="1.20.1070.10">
    <property type="entry name" value="Rhodopsin 7-helix transmembrane proteins"/>
    <property type="match status" value="1"/>
</dbReference>
<feature type="transmembrane region" description="Helical" evidence="1">
    <location>
        <begin position="150"/>
        <end position="171"/>
    </location>
</feature>
<dbReference type="Proteomes" id="UP001328107">
    <property type="component" value="Unassembled WGS sequence"/>
</dbReference>
<keyword evidence="1" id="KW-0472">Membrane</keyword>
<reference evidence="3" key="1">
    <citation type="submission" date="2022-10" db="EMBL/GenBank/DDBJ databases">
        <title>Genome assembly of Pristionchus species.</title>
        <authorList>
            <person name="Yoshida K."/>
            <person name="Sommer R.J."/>
        </authorList>
    </citation>
    <scope>NUCLEOTIDE SEQUENCE [LARGE SCALE GENOMIC DNA]</scope>
    <source>
        <strain evidence="3">RS5460</strain>
    </source>
</reference>
<comment type="caution">
    <text evidence="2">The sequence shown here is derived from an EMBL/GenBank/DDBJ whole genome shotgun (WGS) entry which is preliminary data.</text>
</comment>
<sequence>MTVIAQFRNNFRFDSLDDYNCSIPPIEWSTRGVPRPVFGSICILLCLVGIVPYFACLPALWSMRKHACYKIMFALAVADIGTLLGLGLGGVVFIVGGMYCHAPKLSYFIGLLTCGNFFASCNSCFMIAVNRFVELFEIRTMLRFYKGNRAWLLMIIPLLYGFIPMTCSPIATANSEAHLFLIDPLIFSDDRYEYTSYFLLGNNFTMPTLSSVMYLTMICVMYARRNALSIQCGIIVIVHMSTMLGYAFLQLIHTSEALQYVAHVSWLLMHALPPFVYLTFNSAIRKHVLTIVSPSMVQPTS</sequence>